<keyword evidence="7 10" id="KW-1133">Transmembrane helix</keyword>
<evidence type="ECO:0000256" key="6">
    <source>
        <dbReference type="ARBA" id="ARBA00022970"/>
    </source>
</evidence>
<keyword evidence="3" id="KW-1003">Cell membrane</keyword>
<dbReference type="Pfam" id="PF02653">
    <property type="entry name" value="BPD_transp_2"/>
    <property type="match status" value="1"/>
</dbReference>
<dbReference type="GO" id="GO:0015192">
    <property type="term" value="F:L-phenylalanine transmembrane transporter activity"/>
    <property type="evidence" value="ECO:0007669"/>
    <property type="project" value="TreeGrafter"/>
</dbReference>
<dbReference type="InterPro" id="IPR052157">
    <property type="entry name" value="BCAA_transport_permease"/>
</dbReference>
<evidence type="ECO:0000256" key="10">
    <source>
        <dbReference type="SAM" id="Phobius"/>
    </source>
</evidence>
<dbReference type="GO" id="GO:0005886">
    <property type="term" value="C:plasma membrane"/>
    <property type="evidence" value="ECO:0007669"/>
    <property type="project" value="UniProtKB-SubCell"/>
</dbReference>
<feature type="transmembrane region" description="Helical" evidence="10">
    <location>
        <begin position="103"/>
        <end position="125"/>
    </location>
</feature>
<dbReference type="PANTHER" id="PTHR11795">
    <property type="entry name" value="BRANCHED-CHAIN AMINO ACID TRANSPORT SYSTEM PERMEASE PROTEIN LIVH"/>
    <property type="match status" value="1"/>
</dbReference>
<dbReference type="KEGG" id="fwa:DCMF_08930"/>
<keyword evidence="5 10" id="KW-0812">Transmembrane</keyword>
<keyword evidence="8 10" id="KW-0472">Membrane</keyword>
<reference evidence="11 12" key="1">
    <citation type="submission" date="2016-10" db="EMBL/GenBank/DDBJ databases">
        <title>Complete Genome Sequence of Peptococcaceae strain DCMF.</title>
        <authorList>
            <person name="Edwards R.J."/>
            <person name="Holland S.I."/>
            <person name="Deshpande N.P."/>
            <person name="Wong Y.K."/>
            <person name="Ertan H."/>
            <person name="Manefield M."/>
            <person name="Russell T.L."/>
            <person name="Lee M.J."/>
        </authorList>
    </citation>
    <scope>NUCLEOTIDE SEQUENCE [LARGE SCALE GENOMIC DNA]</scope>
    <source>
        <strain evidence="11 12">DCMF</strain>
    </source>
</reference>
<feature type="transmembrane region" description="Helical" evidence="10">
    <location>
        <begin position="70"/>
        <end position="91"/>
    </location>
</feature>
<name>A0A3G1KR17_FORW1</name>
<dbReference type="GO" id="GO:0042941">
    <property type="term" value="P:D-alanine transmembrane transport"/>
    <property type="evidence" value="ECO:0007669"/>
    <property type="project" value="TreeGrafter"/>
</dbReference>
<dbReference type="PANTHER" id="PTHR11795:SF371">
    <property type="entry name" value="HIGH-AFFINITY BRANCHED-CHAIN AMINO ACID TRANSPORT SYSTEM PERMEASE PROTEIN LIVH"/>
    <property type="match status" value="1"/>
</dbReference>
<dbReference type="InterPro" id="IPR001851">
    <property type="entry name" value="ABC_transp_permease"/>
</dbReference>
<evidence type="ECO:0000256" key="1">
    <source>
        <dbReference type="ARBA" id="ARBA00004651"/>
    </source>
</evidence>
<evidence type="ECO:0000313" key="12">
    <source>
        <dbReference type="Proteomes" id="UP000323521"/>
    </source>
</evidence>
<comment type="similarity">
    <text evidence="9">Belongs to the binding-protein-dependent transport system permease family. LivHM subfamily.</text>
</comment>
<evidence type="ECO:0000256" key="5">
    <source>
        <dbReference type="ARBA" id="ARBA00022692"/>
    </source>
</evidence>
<evidence type="ECO:0000256" key="7">
    <source>
        <dbReference type="ARBA" id="ARBA00022989"/>
    </source>
</evidence>
<gene>
    <name evidence="11" type="ORF">DCMF_08930</name>
</gene>
<feature type="transmembrane region" description="Helical" evidence="10">
    <location>
        <begin position="169"/>
        <end position="186"/>
    </location>
</feature>
<keyword evidence="4" id="KW-0997">Cell inner membrane</keyword>
<evidence type="ECO:0000313" key="11">
    <source>
        <dbReference type="EMBL" id="ATW24877.1"/>
    </source>
</evidence>
<evidence type="ECO:0000256" key="4">
    <source>
        <dbReference type="ARBA" id="ARBA00022519"/>
    </source>
</evidence>
<comment type="subcellular location">
    <subcellularLocation>
        <location evidence="1">Cell membrane</location>
        <topology evidence="1">Multi-pass membrane protein</topology>
    </subcellularLocation>
</comment>
<sequence length="321" mass="34022">MEQLLGQIINAILLGCTYTLVAIGFSLFFGVLDAVVFCCGDIAIFGAFSILGSYTILASAGLFHALPFNVVVLMLLLISAILCACLGLLTYRISIKPFENAPLLMPLLSTIALGVVIKECLGLLFQRIVNPMAQAVSSGGDALLVQGGRNPQAMPMLIAPDGTISERNIIIIVVTLVLLLGLFLFLNKTKIGLSMQAISQNKEVSRMIGINVNRIILLTFIIGGVLLSLAGFLVGSYNTIIRFDNGSMYGIKGFSAAVVGGLKSIYGAVVGGMLLAFVEVFVSGYIPNGTSYSSIIAFVVVVLFIVFKPEGIIGEKTVEKV</sequence>
<dbReference type="CDD" id="cd06582">
    <property type="entry name" value="TM_PBP1_LivH_like"/>
    <property type="match status" value="1"/>
</dbReference>
<evidence type="ECO:0000256" key="3">
    <source>
        <dbReference type="ARBA" id="ARBA00022475"/>
    </source>
</evidence>
<proteinExistence type="inferred from homology"/>
<keyword evidence="6" id="KW-0029">Amino-acid transport</keyword>
<dbReference type="Proteomes" id="UP000323521">
    <property type="component" value="Chromosome"/>
</dbReference>
<dbReference type="GO" id="GO:0015190">
    <property type="term" value="F:L-leucine transmembrane transporter activity"/>
    <property type="evidence" value="ECO:0007669"/>
    <property type="project" value="TreeGrafter"/>
</dbReference>
<evidence type="ECO:0000256" key="9">
    <source>
        <dbReference type="ARBA" id="ARBA00037998"/>
    </source>
</evidence>
<dbReference type="GO" id="GO:0015188">
    <property type="term" value="F:L-isoleucine transmembrane transporter activity"/>
    <property type="evidence" value="ECO:0007669"/>
    <property type="project" value="TreeGrafter"/>
</dbReference>
<feature type="transmembrane region" description="Helical" evidence="10">
    <location>
        <begin position="42"/>
        <end position="63"/>
    </location>
</feature>
<protein>
    <recommendedName>
        <fullName evidence="13">Branched-chain amino acid ABC transporter permease</fullName>
    </recommendedName>
</protein>
<dbReference type="AlphaFoldDB" id="A0A3G1KR17"/>
<organism evidence="11 12">
    <name type="scientific">Formimonas warabiya</name>
    <dbReference type="NCBI Taxonomy" id="1761012"/>
    <lineage>
        <taxon>Bacteria</taxon>
        <taxon>Bacillati</taxon>
        <taxon>Bacillota</taxon>
        <taxon>Clostridia</taxon>
        <taxon>Eubacteriales</taxon>
        <taxon>Peptococcaceae</taxon>
        <taxon>Candidatus Formimonas</taxon>
    </lineage>
</organism>
<keyword evidence="2" id="KW-0813">Transport</keyword>
<evidence type="ECO:0000256" key="2">
    <source>
        <dbReference type="ARBA" id="ARBA00022448"/>
    </source>
</evidence>
<dbReference type="GO" id="GO:0015808">
    <property type="term" value="P:L-alanine transport"/>
    <property type="evidence" value="ECO:0007669"/>
    <property type="project" value="TreeGrafter"/>
</dbReference>
<feature type="transmembrane region" description="Helical" evidence="10">
    <location>
        <begin position="12"/>
        <end position="36"/>
    </location>
</feature>
<feature type="transmembrane region" description="Helical" evidence="10">
    <location>
        <begin position="256"/>
        <end position="278"/>
    </location>
</feature>
<keyword evidence="12" id="KW-1185">Reference proteome</keyword>
<dbReference type="EMBL" id="CP017634">
    <property type="protein sequence ID" value="ATW24877.1"/>
    <property type="molecule type" value="Genomic_DNA"/>
</dbReference>
<dbReference type="RefSeq" id="WP_148134111.1">
    <property type="nucleotide sequence ID" value="NZ_CP017634.1"/>
</dbReference>
<dbReference type="GO" id="GO:0005304">
    <property type="term" value="F:L-valine transmembrane transporter activity"/>
    <property type="evidence" value="ECO:0007669"/>
    <property type="project" value="TreeGrafter"/>
</dbReference>
<accession>A0A3G1KR17</accession>
<evidence type="ECO:0008006" key="13">
    <source>
        <dbReference type="Google" id="ProtNLM"/>
    </source>
</evidence>
<dbReference type="GO" id="GO:1903806">
    <property type="term" value="P:L-isoleucine import across plasma membrane"/>
    <property type="evidence" value="ECO:0007669"/>
    <property type="project" value="TreeGrafter"/>
</dbReference>
<feature type="transmembrane region" description="Helical" evidence="10">
    <location>
        <begin position="290"/>
        <end position="307"/>
    </location>
</feature>
<dbReference type="OrthoDB" id="9807115at2"/>
<feature type="transmembrane region" description="Helical" evidence="10">
    <location>
        <begin position="215"/>
        <end position="235"/>
    </location>
</feature>
<evidence type="ECO:0000256" key="8">
    <source>
        <dbReference type="ARBA" id="ARBA00023136"/>
    </source>
</evidence>